<dbReference type="KEGG" id="pnd:Pla175_15490"/>
<protein>
    <recommendedName>
        <fullName evidence="4">DUF3352 domain-containing protein</fullName>
    </recommendedName>
</protein>
<dbReference type="RefSeq" id="WP_145282813.1">
    <property type="nucleotide sequence ID" value="NZ_CP036291.1"/>
</dbReference>
<feature type="signal peptide" evidence="1">
    <location>
        <begin position="1"/>
        <end position="26"/>
    </location>
</feature>
<organism evidence="2 3">
    <name type="scientific">Pirellulimonas nuda</name>
    <dbReference type="NCBI Taxonomy" id="2528009"/>
    <lineage>
        <taxon>Bacteria</taxon>
        <taxon>Pseudomonadati</taxon>
        <taxon>Planctomycetota</taxon>
        <taxon>Planctomycetia</taxon>
        <taxon>Pirellulales</taxon>
        <taxon>Lacipirellulaceae</taxon>
        <taxon>Pirellulimonas</taxon>
    </lineage>
</organism>
<sequence precursor="true">MRIQVRCACSRVALLLLTATCAQTFAAPAADQLMPAATVGFVSIPDAAELRDRFDQTQVGLMLRDPTMRPFADQIRAGIEKQLGAAPERVGVALDDIVAAAGGEASIGLVKLAADQASVLATIDCTGKQIERQAMLARVDQRLRARGARAATQTVGAAHVTTYTLPPTEKRPREAQILIATAGDLVLAADDAAGMRGLLARAAGGGDASLSTSEAYRAAMRRLKTEDQGIAANLRWFIVPSEYDIASRSLQEKLALPDKKDLLTILREQGFDGIRGVAGFVHVAVDPGRDFIHRTTIYAPAQPGARSDHARDKYRLAMQIAELPNRNDLSIQPWAPRMAAKYSTFSLDIPNAFDKVEPLYNALAGYDDAYRTTLDGFEKDPFGAQVNLREQLVRHLGSRVTFVTDYKQPIVPDCERYLIVIETKNPSALAAPINRLMEKDNAVRKSLAGVEYWEVLPEQQSQTSTNYDGSLLPLEDDFAQEPQEERVLRRAAVCLHGADLLVASDAEFLAQVLEGVARRESLAEGYDFQAAVSELDRVAPAARSAWAFVRTEEIVRPTYELIRANRMPEAETFLGRLMNKMLTTEQDLERGVIRKQRIDGASLPSFEVARRYFGPSARAIRTDKDGWLVTGVVLSKAAG</sequence>
<evidence type="ECO:0008006" key="4">
    <source>
        <dbReference type="Google" id="ProtNLM"/>
    </source>
</evidence>
<proteinExistence type="predicted"/>
<evidence type="ECO:0000313" key="3">
    <source>
        <dbReference type="Proteomes" id="UP000317429"/>
    </source>
</evidence>
<dbReference type="AlphaFoldDB" id="A0A518D9R8"/>
<gene>
    <name evidence="2" type="ORF">Pla175_15490</name>
</gene>
<dbReference type="OrthoDB" id="253793at2"/>
<keyword evidence="3" id="KW-1185">Reference proteome</keyword>
<evidence type="ECO:0000256" key="1">
    <source>
        <dbReference type="SAM" id="SignalP"/>
    </source>
</evidence>
<feature type="chain" id="PRO_5022072494" description="DUF3352 domain-containing protein" evidence="1">
    <location>
        <begin position="27"/>
        <end position="639"/>
    </location>
</feature>
<evidence type="ECO:0000313" key="2">
    <source>
        <dbReference type="EMBL" id="QDU88178.1"/>
    </source>
</evidence>
<reference evidence="2 3" key="1">
    <citation type="submission" date="2019-02" db="EMBL/GenBank/DDBJ databases">
        <title>Deep-cultivation of Planctomycetes and their phenomic and genomic characterization uncovers novel biology.</title>
        <authorList>
            <person name="Wiegand S."/>
            <person name="Jogler M."/>
            <person name="Boedeker C."/>
            <person name="Pinto D."/>
            <person name="Vollmers J."/>
            <person name="Rivas-Marin E."/>
            <person name="Kohn T."/>
            <person name="Peeters S.H."/>
            <person name="Heuer A."/>
            <person name="Rast P."/>
            <person name="Oberbeckmann S."/>
            <person name="Bunk B."/>
            <person name="Jeske O."/>
            <person name="Meyerdierks A."/>
            <person name="Storesund J.E."/>
            <person name="Kallscheuer N."/>
            <person name="Luecker S."/>
            <person name="Lage O.M."/>
            <person name="Pohl T."/>
            <person name="Merkel B.J."/>
            <person name="Hornburger P."/>
            <person name="Mueller R.-W."/>
            <person name="Bruemmer F."/>
            <person name="Labrenz M."/>
            <person name="Spormann A.M."/>
            <person name="Op den Camp H."/>
            <person name="Overmann J."/>
            <person name="Amann R."/>
            <person name="Jetten M.S.M."/>
            <person name="Mascher T."/>
            <person name="Medema M.H."/>
            <person name="Devos D.P."/>
            <person name="Kaster A.-K."/>
            <person name="Ovreas L."/>
            <person name="Rohde M."/>
            <person name="Galperin M.Y."/>
            <person name="Jogler C."/>
        </authorList>
    </citation>
    <scope>NUCLEOTIDE SEQUENCE [LARGE SCALE GENOMIC DNA]</scope>
    <source>
        <strain evidence="2 3">Pla175</strain>
    </source>
</reference>
<accession>A0A518D9R8</accession>
<dbReference type="EMBL" id="CP036291">
    <property type="protein sequence ID" value="QDU88178.1"/>
    <property type="molecule type" value="Genomic_DNA"/>
</dbReference>
<dbReference type="Proteomes" id="UP000317429">
    <property type="component" value="Chromosome"/>
</dbReference>
<name>A0A518D9R8_9BACT</name>
<keyword evidence="1" id="KW-0732">Signal</keyword>